<organism evidence="2">
    <name type="scientific">Caenorhabditis brenneri</name>
    <name type="common">Nematode worm</name>
    <dbReference type="NCBI Taxonomy" id="135651"/>
    <lineage>
        <taxon>Eukaryota</taxon>
        <taxon>Metazoa</taxon>
        <taxon>Ecdysozoa</taxon>
        <taxon>Nematoda</taxon>
        <taxon>Chromadorea</taxon>
        <taxon>Rhabditida</taxon>
        <taxon>Rhabditina</taxon>
        <taxon>Rhabditomorpha</taxon>
        <taxon>Rhabditoidea</taxon>
        <taxon>Rhabditidae</taxon>
        <taxon>Peloderinae</taxon>
        <taxon>Caenorhabditis</taxon>
    </lineage>
</organism>
<keyword evidence="2" id="KW-1185">Reference proteome</keyword>
<dbReference type="EMBL" id="GL380030">
    <property type="protein sequence ID" value="EGT43389.1"/>
    <property type="molecule type" value="Genomic_DNA"/>
</dbReference>
<evidence type="ECO:0000313" key="1">
    <source>
        <dbReference type="EMBL" id="EGT43389.1"/>
    </source>
</evidence>
<name>G0P2S7_CAEBE</name>
<gene>
    <name evidence="1" type="ORF">CAEBREN_14007</name>
</gene>
<dbReference type="HOGENOM" id="CLU_2279936_0_0_1"/>
<dbReference type="InParanoid" id="G0P2S7"/>
<proteinExistence type="predicted"/>
<dbReference type="AlphaFoldDB" id="G0P2S7"/>
<protein>
    <submittedName>
        <fullName evidence="1">Uncharacterized protein</fullName>
    </submittedName>
</protein>
<sequence length="102" mass="11309">MALWIRSCQSLVRRSTNGIFSCRCSQILCEPLEHAMKEENAGPSNPSTPRLSYPSTLGGCSLKLKYIQLDSKNAFGRVEKETGPGNQVRLTVSTLCNITYVR</sequence>
<accession>G0P2S7</accession>
<reference evidence="2" key="1">
    <citation type="submission" date="2011-07" db="EMBL/GenBank/DDBJ databases">
        <authorList>
            <consortium name="Caenorhabditis brenneri Sequencing and Analysis Consortium"/>
            <person name="Wilson R.K."/>
        </authorList>
    </citation>
    <scope>NUCLEOTIDE SEQUENCE [LARGE SCALE GENOMIC DNA]</scope>
    <source>
        <strain evidence="2">PB2801</strain>
    </source>
</reference>
<evidence type="ECO:0000313" key="2">
    <source>
        <dbReference type="Proteomes" id="UP000008068"/>
    </source>
</evidence>
<dbReference type="Proteomes" id="UP000008068">
    <property type="component" value="Unassembled WGS sequence"/>
</dbReference>